<sequence>MENVYSEELHSQFLLLNNWLSISSYIRSFGFLSSFVRDTPKKCRVAKIRAALVSQLSCPVIRHARKLARWRNFLR</sequence>
<accession>A0A212LBV1</accession>
<proteinExistence type="predicted"/>
<dbReference type="EMBL" id="FMJC01000002">
    <property type="protein sequence ID" value="SCM74905.1"/>
    <property type="molecule type" value="Genomic_DNA"/>
</dbReference>
<evidence type="ECO:0000313" key="1">
    <source>
        <dbReference type="EMBL" id="SCM74905.1"/>
    </source>
</evidence>
<dbReference type="AlphaFoldDB" id="A0A212LBV1"/>
<gene>
    <name evidence="1" type="ORF">KL86DES1_22228</name>
    <name evidence="2" type="ORF">KL86DES1_22304</name>
</gene>
<dbReference type="EMBL" id="FMJC01000002">
    <property type="protein sequence ID" value="SCM75032.1"/>
    <property type="molecule type" value="Genomic_DNA"/>
</dbReference>
<organism evidence="2">
    <name type="scientific">uncultured Desulfovibrio sp</name>
    <dbReference type="NCBI Taxonomy" id="167968"/>
    <lineage>
        <taxon>Bacteria</taxon>
        <taxon>Pseudomonadati</taxon>
        <taxon>Thermodesulfobacteriota</taxon>
        <taxon>Desulfovibrionia</taxon>
        <taxon>Desulfovibrionales</taxon>
        <taxon>Desulfovibrionaceae</taxon>
        <taxon>Desulfovibrio</taxon>
        <taxon>environmental samples</taxon>
    </lineage>
</organism>
<evidence type="ECO:0000313" key="2">
    <source>
        <dbReference type="EMBL" id="SCM75032.1"/>
    </source>
</evidence>
<protein>
    <submittedName>
        <fullName evidence="2">Uncharacterized protein</fullName>
    </submittedName>
</protein>
<name>A0A212LBV1_9BACT</name>
<reference evidence="2" key="1">
    <citation type="submission" date="2016-08" db="EMBL/GenBank/DDBJ databases">
        <authorList>
            <person name="Seilhamer J.J."/>
        </authorList>
    </citation>
    <scope>NUCLEOTIDE SEQUENCE</scope>
    <source>
        <strain evidence="2">86-1</strain>
    </source>
</reference>